<proteinExistence type="predicted"/>
<sequence>MGSFGHLMEIKHSCHNKNACAWHYWAYEQYWNVIVRSKGQLKANIPLICTVIW</sequence>
<evidence type="ECO:0000313" key="1">
    <source>
        <dbReference type="EMBL" id="MBX66431.1"/>
    </source>
</evidence>
<name>A0A2P2QHF6_RHIMU</name>
<reference evidence="1" key="1">
    <citation type="submission" date="2018-02" db="EMBL/GenBank/DDBJ databases">
        <title>Rhizophora mucronata_Transcriptome.</title>
        <authorList>
            <person name="Meera S.P."/>
            <person name="Sreeshan A."/>
            <person name="Augustine A."/>
        </authorList>
    </citation>
    <scope>NUCLEOTIDE SEQUENCE</scope>
    <source>
        <tissue evidence="1">Leaf</tissue>
    </source>
</reference>
<organism evidence="1">
    <name type="scientific">Rhizophora mucronata</name>
    <name type="common">Asiatic mangrove</name>
    <dbReference type="NCBI Taxonomy" id="61149"/>
    <lineage>
        <taxon>Eukaryota</taxon>
        <taxon>Viridiplantae</taxon>
        <taxon>Streptophyta</taxon>
        <taxon>Embryophyta</taxon>
        <taxon>Tracheophyta</taxon>
        <taxon>Spermatophyta</taxon>
        <taxon>Magnoliopsida</taxon>
        <taxon>eudicotyledons</taxon>
        <taxon>Gunneridae</taxon>
        <taxon>Pentapetalae</taxon>
        <taxon>rosids</taxon>
        <taxon>fabids</taxon>
        <taxon>Malpighiales</taxon>
        <taxon>Rhizophoraceae</taxon>
        <taxon>Rhizophora</taxon>
    </lineage>
</organism>
<accession>A0A2P2QHF6</accession>
<dbReference type="AlphaFoldDB" id="A0A2P2QHF6"/>
<dbReference type="EMBL" id="GGEC01085947">
    <property type="protein sequence ID" value="MBX66431.1"/>
    <property type="molecule type" value="Transcribed_RNA"/>
</dbReference>
<protein>
    <submittedName>
        <fullName evidence="1">Uncharacterized protein</fullName>
    </submittedName>
</protein>